<sequence>MGQPAYEAAVNSELALDGIDVRIERYFGVCKTMSLESEGFEAVTDDRTAYLPTLDQILTQSSEARKASAPRFPETITLATAAAPDGSVAIEHIRVAGCGKTYRLNLMSKYVAPALMPIVNMMEAGHSLTTPGLQARTEADVVNQVQEDRRKRPDIKCAMVPLVYDIRVVSPPDSTGQWREQWDTYYCQASQTTEVIFTPSADGKTLAVDGKLISTR</sequence>
<organism evidence="1 2">
    <name type="scientific">Asticcacaulis benevestitus DSM 16100 = ATCC BAA-896</name>
    <dbReference type="NCBI Taxonomy" id="1121022"/>
    <lineage>
        <taxon>Bacteria</taxon>
        <taxon>Pseudomonadati</taxon>
        <taxon>Pseudomonadota</taxon>
        <taxon>Alphaproteobacteria</taxon>
        <taxon>Caulobacterales</taxon>
        <taxon>Caulobacteraceae</taxon>
        <taxon>Asticcacaulis</taxon>
    </lineage>
</organism>
<evidence type="ECO:0000313" key="1">
    <source>
        <dbReference type="EMBL" id="ESQ79105.1"/>
    </source>
</evidence>
<accession>V4P1C0</accession>
<gene>
    <name evidence="1" type="ORF">ABENE_22920</name>
</gene>
<reference evidence="1 2" key="1">
    <citation type="journal article" date="2014" name="Nature">
        <title>Sequential evolution of bacterial morphology by co-option of a developmental regulator.</title>
        <authorList>
            <person name="Jiang C."/>
            <person name="Brown P.J."/>
            <person name="Ducret A."/>
            <person name="Brun Y.V."/>
        </authorList>
    </citation>
    <scope>NUCLEOTIDE SEQUENCE [LARGE SCALE GENOMIC DNA]</scope>
    <source>
        <strain evidence="1 2">DSM 16100</strain>
    </source>
</reference>
<dbReference type="AlphaFoldDB" id="V4P1C0"/>
<dbReference type="Proteomes" id="UP000017837">
    <property type="component" value="Unassembled WGS sequence"/>
</dbReference>
<dbReference type="EMBL" id="AWGB01000111">
    <property type="protein sequence ID" value="ESQ79105.1"/>
    <property type="molecule type" value="Genomic_DNA"/>
</dbReference>
<protein>
    <submittedName>
        <fullName evidence="1">Uncharacterized protein</fullName>
    </submittedName>
</protein>
<keyword evidence="2" id="KW-1185">Reference proteome</keyword>
<evidence type="ECO:0000313" key="2">
    <source>
        <dbReference type="Proteomes" id="UP000017837"/>
    </source>
</evidence>
<comment type="caution">
    <text evidence="1">The sequence shown here is derived from an EMBL/GenBank/DDBJ whole genome shotgun (WGS) entry which is preliminary data.</text>
</comment>
<name>V4P1C0_9CAUL</name>
<proteinExistence type="predicted"/>
<dbReference type="PATRIC" id="fig|1121022.4.peg.4690"/>